<gene>
    <name evidence="1" type="ORF">PGLA2088_LOCUS14086</name>
</gene>
<dbReference type="Proteomes" id="UP000626109">
    <property type="component" value="Unassembled WGS sequence"/>
</dbReference>
<dbReference type="AlphaFoldDB" id="A0A813J0A9"/>
<protein>
    <submittedName>
        <fullName evidence="1">Uncharacterized protein</fullName>
    </submittedName>
</protein>
<sequence length="100" mass="11048">MTQASRPLPFKRQRVNVKTEPTEIGAGCDAIPGTQVWESRAARAPEEAVREYTSHSCKLLANLWQAKDLCSEESESDEVHPAVLSSLDLKGIAQLIKDDK</sequence>
<feature type="non-terminal residue" evidence="1">
    <location>
        <position position="100"/>
    </location>
</feature>
<comment type="caution">
    <text evidence="1">The sequence shown here is derived from an EMBL/GenBank/DDBJ whole genome shotgun (WGS) entry which is preliminary data.</text>
</comment>
<name>A0A813J0A9_POLGL</name>
<accession>A0A813J0A9</accession>
<dbReference type="EMBL" id="CAJNNW010017078">
    <property type="protein sequence ID" value="CAE8660250.1"/>
    <property type="molecule type" value="Genomic_DNA"/>
</dbReference>
<reference evidence="1" key="1">
    <citation type="submission" date="2021-02" db="EMBL/GenBank/DDBJ databases">
        <authorList>
            <person name="Dougan E. K."/>
            <person name="Rhodes N."/>
            <person name="Thang M."/>
            <person name="Chan C."/>
        </authorList>
    </citation>
    <scope>NUCLEOTIDE SEQUENCE</scope>
</reference>
<proteinExistence type="predicted"/>
<evidence type="ECO:0000313" key="1">
    <source>
        <dbReference type="EMBL" id="CAE8660250.1"/>
    </source>
</evidence>
<evidence type="ECO:0000313" key="2">
    <source>
        <dbReference type="Proteomes" id="UP000626109"/>
    </source>
</evidence>
<organism evidence="1 2">
    <name type="scientific">Polarella glacialis</name>
    <name type="common">Dinoflagellate</name>
    <dbReference type="NCBI Taxonomy" id="89957"/>
    <lineage>
        <taxon>Eukaryota</taxon>
        <taxon>Sar</taxon>
        <taxon>Alveolata</taxon>
        <taxon>Dinophyceae</taxon>
        <taxon>Suessiales</taxon>
        <taxon>Suessiaceae</taxon>
        <taxon>Polarella</taxon>
    </lineage>
</organism>